<gene>
    <name evidence="6" type="ORF">IPH26_19795</name>
</gene>
<dbReference type="SMART" id="SM00421">
    <property type="entry name" value="HTH_LUXR"/>
    <property type="match status" value="1"/>
</dbReference>
<keyword evidence="1 3" id="KW-0597">Phosphoprotein</keyword>
<dbReference type="GO" id="GO:0000160">
    <property type="term" value="P:phosphorelay signal transduction system"/>
    <property type="evidence" value="ECO:0007669"/>
    <property type="project" value="InterPro"/>
</dbReference>
<proteinExistence type="predicted"/>
<dbReference type="InterPro" id="IPR000792">
    <property type="entry name" value="Tscrpt_reg_LuxR_C"/>
</dbReference>
<protein>
    <submittedName>
        <fullName evidence="6">Response regulator transcription factor</fullName>
    </submittedName>
</protein>
<evidence type="ECO:0000256" key="2">
    <source>
        <dbReference type="ARBA" id="ARBA00023125"/>
    </source>
</evidence>
<dbReference type="AlphaFoldDB" id="A0A9D7ECH4"/>
<dbReference type="SUPFAM" id="SSF46894">
    <property type="entry name" value="C-terminal effector domain of the bipartite response regulators"/>
    <property type="match status" value="1"/>
</dbReference>
<evidence type="ECO:0000259" key="5">
    <source>
        <dbReference type="PROSITE" id="PS50110"/>
    </source>
</evidence>
<sequence>MNILIVDDHPLIVQGLTVALHDIDPSVVSESAGSAEQALAVLDRNQPLALILLDLGLPGAEGLDLLIRVREQRPEVPVVVLSANDERETVLGSLDAGAMGFISKRSATPVLVSALQLVLSGGVYIPPQVLAAMPTPRPGALFSGSTQTAVPAGRRVTPSDLGLTDRQAEVLALLVEGKPNKIICRELNVSEGTVKTHVSAILRALNVGNRTQVLFALSRLGVQLPARVGRPAGN</sequence>
<dbReference type="CDD" id="cd06170">
    <property type="entry name" value="LuxR_C_like"/>
    <property type="match status" value="1"/>
</dbReference>
<dbReference type="Pfam" id="PF00196">
    <property type="entry name" value="GerE"/>
    <property type="match status" value="1"/>
</dbReference>
<evidence type="ECO:0000313" key="6">
    <source>
        <dbReference type="EMBL" id="MBK6975077.1"/>
    </source>
</evidence>
<keyword evidence="2" id="KW-0238">DNA-binding</keyword>
<dbReference type="CDD" id="cd17535">
    <property type="entry name" value="REC_NarL-like"/>
    <property type="match status" value="1"/>
</dbReference>
<dbReference type="GO" id="GO:0003677">
    <property type="term" value="F:DNA binding"/>
    <property type="evidence" value="ECO:0007669"/>
    <property type="project" value="UniProtKB-KW"/>
</dbReference>
<dbReference type="PROSITE" id="PS50043">
    <property type="entry name" value="HTH_LUXR_2"/>
    <property type="match status" value="1"/>
</dbReference>
<dbReference type="GO" id="GO:0006355">
    <property type="term" value="P:regulation of DNA-templated transcription"/>
    <property type="evidence" value="ECO:0007669"/>
    <property type="project" value="InterPro"/>
</dbReference>
<dbReference type="PRINTS" id="PR00038">
    <property type="entry name" value="HTHLUXR"/>
</dbReference>
<evidence type="ECO:0000256" key="1">
    <source>
        <dbReference type="ARBA" id="ARBA00022553"/>
    </source>
</evidence>
<feature type="domain" description="HTH luxR-type" evidence="4">
    <location>
        <begin position="156"/>
        <end position="221"/>
    </location>
</feature>
<dbReference type="SMART" id="SM00448">
    <property type="entry name" value="REC"/>
    <property type="match status" value="1"/>
</dbReference>
<evidence type="ECO:0000313" key="7">
    <source>
        <dbReference type="Proteomes" id="UP000807785"/>
    </source>
</evidence>
<dbReference type="InterPro" id="IPR011006">
    <property type="entry name" value="CheY-like_superfamily"/>
</dbReference>
<dbReference type="PANTHER" id="PTHR45566">
    <property type="entry name" value="HTH-TYPE TRANSCRIPTIONAL REGULATOR YHJB-RELATED"/>
    <property type="match status" value="1"/>
</dbReference>
<dbReference type="PANTHER" id="PTHR45566:SF1">
    <property type="entry name" value="HTH-TYPE TRANSCRIPTIONAL REGULATOR YHJB-RELATED"/>
    <property type="match status" value="1"/>
</dbReference>
<comment type="caution">
    <text evidence="6">The sequence shown here is derived from an EMBL/GenBank/DDBJ whole genome shotgun (WGS) entry which is preliminary data.</text>
</comment>
<dbReference type="Gene3D" id="3.40.50.2300">
    <property type="match status" value="1"/>
</dbReference>
<accession>A0A9D7ECH4</accession>
<dbReference type="Pfam" id="PF00072">
    <property type="entry name" value="Response_reg"/>
    <property type="match status" value="1"/>
</dbReference>
<feature type="modified residue" description="4-aspartylphosphate" evidence="3">
    <location>
        <position position="54"/>
    </location>
</feature>
<evidence type="ECO:0000256" key="3">
    <source>
        <dbReference type="PROSITE-ProRule" id="PRU00169"/>
    </source>
</evidence>
<evidence type="ECO:0000259" key="4">
    <source>
        <dbReference type="PROSITE" id="PS50043"/>
    </source>
</evidence>
<dbReference type="SUPFAM" id="SSF52172">
    <property type="entry name" value="CheY-like"/>
    <property type="match status" value="1"/>
</dbReference>
<feature type="domain" description="Response regulatory" evidence="5">
    <location>
        <begin position="2"/>
        <end position="119"/>
    </location>
</feature>
<dbReference type="PROSITE" id="PS50110">
    <property type="entry name" value="RESPONSE_REGULATORY"/>
    <property type="match status" value="1"/>
</dbReference>
<dbReference type="InterPro" id="IPR001789">
    <property type="entry name" value="Sig_transdc_resp-reg_receiver"/>
</dbReference>
<dbReference type="InterPro" id="IPR058245">
    <property type="entry name" value="NreC/VraR/RcsB-like_REC"/>
</dbReference>
<dbReference type="EMBL" id="JADJEV010000005">
    <property type="protein sequence ID" value="MBK6975077.1"/>
    <property type="molecule type" value="Genomic_DNA"/>
</dbReference>
<dbReference type="InterPro" id="IPR051015">
    <property type="entry name" value="EvgA-like"/>
</dbReference>
<organism evidence="6 7">
    <name type="scientific">Candidatus Methylophosphatis roskildensis</name>
    <dbReference type="NCBI Taxonomy" id="2899263"/>
    <lineage>
        <taxon>Bacteria</taxon>
        <taxon>Pseudomonadati</taxon>
        <taxon>Pseudomonadota</taxon>
        <taxon>Betaproteobacteria</taxon>
        <taxon>Nitrosomonadales</taxon>
        <taxon>Sterolibacteriaceae</taxon>
        <taxon>Candidatus Methylophosphatis</taxon>
    </lineage>
</organism>
<reference evidence="6" key="1">
    <citation type="submission" date="2020-10" db="EMBL/GenBank/DDBJ databases">
        <title>Connecting structure to function with the recovery of over 1000 high-quality activated sludge metagenome-assembled genomes encoding full-length rRNA genes using long-read sequencing.</title>
        <authorList>
            <person name="Singleton C.M."/>
            <person name="Petriglieri F."/>
            <person name="Kristensen J.M."/>
            <person name="Kirkegaard R.H."/>
            <person name="Michaelsen T.Y."/>
            <person name="Andersen M.H."/>
            <person name="Karst S.M."/>
            <person name="Dueholm M.S."/>
            <person name="Nielsen P.H."/>
            <person name="Albertsen M."/>
        </authorList>
    </citation>
    <scope>NUCLEOTIDE SEQUENCE</scope>
    <source>
        <strain evidence="6">Bjer_18-Q3-R1-45_BAT3C.347</strain>
    </source>
</reference>
<name>A0A9D7ECH4_9PROT</name>
<dbReference type="Proteomes" id="UP000807785">
    <property type="component" value="Unassembled WGS sequence"/>
</dbReference>
<dbReference type="InterPro" id="IPR016032">
    <property type="entry name" value="Sig_transdc_resp-reg_C-effctor"/>
</dbReference>